<name>M0DAJ8_HALPD</name>
<dbReference type="PANTHER" id="PTHR13847">
    <property type="entry name" value="SARCOSINE DEHYDROGENASE-RELATED"/>
    <property type="match status" value="1"/>
</dbReference>
<protein>
    <submittedName>
        <fullName evidence="7">FAD dependent oxidoreductase</fullName>
    </submittedName>
</protein>
<dbReference type="PRINTS" id="PR00162">
    <property type="entry name" value="RIESKE"/>
</dbReference>
<dbReference type="InterPro" id="IPR017941">
    <property type="entry name" value="Rieske_2Fe-2S"/>
</dbReference>
<dbReference type="eggNOG" id="arCOG00755">
    <property type="taxonomic scope" value="Archaea"/>
</dbReference>
<keyword evidence="3" id="KW-0408">Iron</keyword>
<gene>
    <name evidence="7" type="ORF">C474_10234</name>
</gene>
<dbReference type="SUPFAM" id="SSF50022">
    <property type="entry name" value="ISP domain"/>
    <property type="match status" value="1"/>
</dbReference>
<evidence type="ECO:0000256" key="3">
    <source>
        <dbReference type="ARBA" id="ARBA00023004"/>
    </source>
</evidence>
<keyword evidence="8" id="KW-1185">Reference proteome</keyword>
<evidence type="ECO:0000256" key="5">
    <source>
        <dbReference type="ARBA" id="ARBA00023157"/>
    </source>
</evidence>
<keyword evidence="5" id="KW-1015">Disulfide bond</keyword>
<dbReference type="GO" id="GO:0046872">
    <property type="term" value="F:metal ion binding"/>
    <property type="evidence" value="ECO:0007669"/>
    <property type="project" value="UniProtKB-KW"/>
</dbReference>
<dbReference type="SUPFAM" id="SSF51905">
    <property type="entry name" value="FAD/NAD(P)-binding domain"/>
    <property type="match status" value="1"/>
</dbReference>
<sequence>MSRDTPSTERNESTAERDAYWFRTASGPPYDPLETDVRADVAVVGAGIPGLTAALELAEAGRDVAVVERERVGEGVTARSSAKVTSQHGFRYAGLVDEFGEETARGYAEANEAAIDYVERRCEAADIDTGFRRLPAYVYTEDDSKRETVESEVEAARRAGLPASLVEEVTVSEDAVGAVRFDDQAQFDPRAYLFALADAVVDAGGEIFERTRATDLDTGAPHRVRTERGNVVADDVVVATHFPVFDRGGYFARQTPKHSFVVGVRVADPPTEAHFYRESEPYLSIRSAGASADDDPIVLVGGQNHQTGKGGSTSQRYERLERQAREHFEVESVECRWSTQDFTPVDDLPYVGEMGPVSDGVYVATGFDGWGMTNGTAGGRIIADLIRDEPNPHADVFDPSRFTPSAAGDFVKENADVAASFVGDWLTKPRAEEMRNLDVDEATVLRDGDDVCGVYRDADGDVHAVSAVCPHMGCLVEWNDGDRTWDCPCHGSRFDYEGGVIDGPAVEDLASESDD</sequence>
<proteinExistence type="predicted"/>
<dbReference type="Pfam" id="PF00355">
    <property type="entry name" value="Rieske"/>
    <property type="match status" value="1"/>
</dbReference>
<dbReference type="PANTHER" id="PTHR13847:SF274">
    <property type="entry name" value="RIESKE 2FE-2S IRON-SULFUR PROTEIN YHFW-RELATED"/>
    <property type="match status" value="1"/>
</dbReference>
<dbReference type="PROSITE" id="PS51296">
    <property type="entry name" value="RIESKE"/>
    <property type="match status" value="1"/>
</dbReference>
<evidence type="ECO:0000313" key="8">
    <source>
        <dbReference type="Proteomes" id="UP000011513"/>
    </source>
</evidence>
<dbReference type="InterPro" id="IPR036922">
    <property type="entry name" value="Rieske_2Fe-2S_sf"/>
</dbReference>
<feature type="domain" description="Rieske" evidence="6">
    <location>
        <begin position="425"/>
        <end position="515"/>
    </location>
</feature>
<dbReference type="InterPro" id="IPR036188">
    <property type="entry name" value="FAD/NAD-bd_sf"/>
</dbReference>
<evidence type="ECO:0000256" key="4">
    <source>
        <dbReference type="ARBA" id="ARBA00023014"/>
    </source>
</evidence>
<accession>M0DAJ8</accession>
<keyword evidence="4" id="KW-0411">Iron-sulfur</keyword>
<evidence type="ECO:0000256" key="2">
    <source>
        <dbReference type="ARBA" id="ARBA00022723"/>
    </source>
</evidence>
<evidence type="ECO:0000259" key="6">
    <source>
        <dbReference type="PROSITE" id="PS51296"/>
    </source>
</evidence>
<dbReference type="PATRIC" id="fig|1227487.5.peg.2066"/>
<dbReference type="OrthoDB" id="5623at2157"/>
<keyword evidence="2" id="KW-0479">Metal-binding</keyword>
<evidence type="ECO:0000256" key="1">
    <source>
        <dbReference type="ARBA" id="ARBA00022714"/>
    </source>
</evidence>
<dbReference type="InterPro" id="IPR005805">
    <property type="entry name" value="Rieske_Fe-S_prot_C"/>
</dbReference>
<dbReference type="Gene3D" id="3.50.50.60">
    <property type="entry name" value="FAD/NAD(P)-binding domain"/>
    <property type="match status" value="1"/>
</dbReference>
<dbReference type="EMBL" id="AOIV01000023">
    <property type="protein sequence ID" value="ELZ31204.1"/>
    <property type="molecule type" value="Genomic_DNA"/>
</dbReference>
<dbReference type="GO" id="GO:0005737">
    <property type="term" value="C:cytoplasm"/>
    <property type="evidence" value="ECO:0007669"/>
    <property type="project" value="TreeGrafter"/>
</dbReference>
<dbReference type="RefSeq" id="WP_008386430.1">
    <property type="nucleotide sequence ID" value="NZ_AOIV01000023.1"/>
</dbReference>
<evidence type="ECO:0000313" key="7">
    <source>
        <dbReference type="EMBL" id="ELZ31204.1"/>
    </source>
</evidence>
<dbReference type="InterPro" id="IPR006076">
    <property type="entry name" value="FAD-dep_OxRdtase"/>
</dbReference>
<dbReference type="InParanoid" id="M0DAJ8"/>
<dbReference type="Proteomes" id="UP000011513">
    <property type="component" value="Unassembled WGS sequence"/>
</dbReference>
<dbReference type="Pfam" id="PF01266">
    <property type="entry name" value="DAO"/>
    <property type="match status" value="1"/>
</dbReference>
<dbReference type="AlphaFoldDB" id="M0DAJ8"/>
<keyword evidence="1" id="KW-0001">2Fe-2S</keyword>
<comment type="caution">
    <text evidence="7">The sequence shown here is derived from an EMBL/GenBank/DDBJ whole genome shotgun (WGS) entry which is preliminary data.</text>
</comment>
<dbReference type="Gene3D" id="2.102.10.10">
    <property type="entry name" value="Rieske [2Fe-2S] iron-sulphur domain"/>
    <property type="match status" value="1"/>
</dbReference>
<reference evidence="7 8" key="1">
    <citation type="journal article" date="2014" name="PLoS Genet.">
        <title>Phylogenetically driven sequencing of extremely halophilic archaea reveals strategies for static and dynamic osmo-response.</title>
        <authorList>
            <person name="Becker E.A."/>
            <person name="Seitzer P.M."/>
            <person name="Tritt A."/>
            <person name="Larsen D."/>
            <person name="Krusor M."/>
            <person name="Yao A.I."/>
            <person name="Wu D."/>
            <person name="Madern D."/>
            <person name="Eisen J.A."/>
            <person name="Darling A.E."/>
            <person name="Facciotti M.T."/>
        </authorList>
    </citation>
    <scope>NUCLEOTIDE SEQUENCE [LARGE SCALE GENOMIC DNA]</scope>
    <source>
        <strain evidence="7 8">JCM 14848</strain>
    </source>
</reference>
<organism evidence="7 8">
    <name type="scientific">Halogeometricum pallidum JCM 14848</name>
    <dbReference type="NCBI Taxonomy" id="1227487"/>
    <lineage>
        <taxon>Archaea</taxon>
        <taxon>Methanobacteriati</taxon>
        <taxon>Methanobacteriota</taxon>
        <taxon>Stenosarchaea group</taxon>
        <taxon>Halobacteria</taxon>
        <taxon>Halobacteriales</taxon>
        <taxon>Haloferacaceae</taxon>
        <taxon>Halogeometricum</taxon>
    </lineage>
</organism>
<dbReference type="GO" id="GO:0051537">
    <property type="term" value="F:2 iron, 2 sulfur cluster binding"/>
    <property type="evidence" value="ECO:0007669"/>
    <property type="project" value="UniProtKB-KW"/>
</dbReference>
<dbReference type="GO" id="GO:0016020">
    <property type="term" value="C:membrane"/>
    <property type="evidence" value="ECO:0007669"/>
    <property type="project" value="InterPro"/>
</dbReference>
<dbReference type="Gene3D" id="3.30.9.10">
    <property type="entry name" value="D-Amino Acid Oxidase, subunit A, domain 2"/>
    <property type="match status" value="1"/>
</dbReference>